<dbReference type="InterPro" id="IPR000182">
    <property type="entry name" value="GNAT_dom"/>
</dbReference>
<reference evidence="3" key="1">
    <citation type="journal article" date="2019" name="Int. J. Syst. Evol. Microbiol.">
        <title>The Global Catalogue of Microorganisms (GCM) 10K type strain sequencing project: providing services to taxonomists for standard genome sequencing and annotation.</title>
        <authorList>
            <consortium name="The Broad Institute Genomics Platform"/>
            <consortium name="The Broad Institute Genome Sequencing Center for Infectious Disease"/>
            <person name="Wu L."/>
            <person name="Ma J."/>
        </authorList>
    </citation>
    <scope>NUCLEOTIDE SEQUENCE [LARGE SCALE GENOMIC DNA]</scope>
    <source>
        <strain evidence="3">KCTC 23098</strain>
    </source>
</reference>
<keyword evidence="3" id="KW-1185">Reference proteome</keyword>
<evidence type="ECO:0000259" key="1">
    <source>
        <dbReference type="PROSITE" id="PS51186"/>
    </source>
</evidence>
<evidence type="ECO:0000313" key="3">
    <source>
        <dbReference type="Proteomes" id="UP001597560"/>
    </source>
</evidence>
<dbReference type="EMBL" id="JBHUPA010000007">
    <property type="protein sequence ID" value="MFD2962488.1"/>
    <property type="molecule type" value="Genomic_DNA"/>
</dbReference>
<accession>A0ABW6B1R3</accession>
<feature type="domain" description="N-acetyltransferase" evidence="1">
    <location>
        <begin position="112"/>
        <end position="190"/>
    </location>
</feature>
<dbReference type="CDD" id="cd04301">
    <property type="entry name" value="NAT_SF"/>
    <property type="match status" value="1"/>
</dbReference>
<evidence type="ECO:0000313" key="2">
    <source>
        <dbReference type="EMBL" id="MFD2962488.1"/>
    </source>
</evidence>
<keyword evidence="2" id="KW-0012">Acyltransferase</keyword>
<protein>
    <submittedName>
        <fullName evidence="2">GNAT family N-acetyltransferase</fullName>
        <ecNumber evidence="2">2.3.1.-</ecNumber>
    </submittedName>
</protein>
<gene>
    <name evidence="2" type="ORF">ACFS6J_11875</name>
</gene>
<dbReference type="Proteomes" id="UP001597560">
    <property type="component" value="Unassembled WGS sequence"/>
</dbReference>
<dbReference type="Pfam" id="PF13508">
    <property type="entry name" value="Acetyltransf_7"/>
    <property type="match status" value="1"/>
</dbReference>
<dbReference type="Gene3D" id="3.40.630.30">
    <property type="match status" value="1"/>
</dbReference>
<dbReference type="GO" id="GO:0016746">
    <property type="term" value="F:acyltransferase activity"/>
    <property type="evidence" value="ECO:0007669"/>
    <property type="project" value="UniProtKB-KW"/>
</dbReference>
<name>A0ABW6B1R3_9SPHI</name>
<dbReference type="RefSeq" id="WP_377610705.1">
    <property type="nucleotide sequence ID" value="NZ_JBHUPA010000007.1"/>
</dbReference>
<sequence length="191" mass="22467">MIKATYNDKQLAVDILADAFKENKSVNYIVKQDAKKDKRIRDLMAYSYDVCYFSGDIFFNDDKTAVALVSYPDKQKMTLKRIFLDLGLVFKTIGLTRAMKALNRESSIKKNSPTKEIYYLWFIGVSQENQGKRKGTQLLKELIEHSETLNRKVYLETSTLRNLQWYKKFGFRVFKELDLGYTLYMFTRDIP</sequence>
<comment type="caution">
    <text evidence="2">The sequence shown here is derived from an EMBL/GenBank/DDBJ whole genome shotgun (WGS) entry which is preliminary data.</text>
</comment>
<dbReference type="InterPro" id="IPR016181">
    <property type="entry name" value="Acyl_CoA_acyltransferase"/>
</dbReference>
<dbReference type="PANTHER" id="PTHR42791">
    <property type="entry name" value="GNAT FAMILY ACETYLTRANSFERASE"/>
    <property type="match status" value="1"/>
</dbReference>
<proteinExistence type="predicted"/>
<dbReference type="EC" id="2.3.1.-" evidence="2"/>
<dbReference type="PROSITE" id="PS51186">
    <property type="entry name" value="GNAT"/>
    <property type="match status" value="1"/>
</dbReference>
<dbReference type="PANTHER" id="PTHR42791:SF1">
    <property type="entry name" value="N-ACETYLTRANSFERASE DOMAIN-CONTAINING PROTEIN"/>
    <property type="match status" value="1"/>
</dbReference>
<keyword evidence="2" id="KW-0808">Transferase</keyword>
<organism evidence="2 3">
    <name type="scientific">Olivibacter jilunii</name>
    <dbReference type="NCBI Taxonomy" id="985016"/>
    <lineage>
        <taxon>Bacteria</taxon>
        <taxon>Pseudomonadati</taxon>
        <taxon>Bacteroidota</taxon>
        <taxon>Sphingobacteriia</taxon>
        <taxon>Sphingobacteriales</taxon>
        <taxon>Sphingobacteriaceae</taxon>
        <taxon>Olivibacter</taxon>
    </lineage>
</organism>
<dbReference type="InterPro" id="IPR052523">
    <property type="entry name" value="Trichothecene_AcTrans"/>
</dbReference>
<dbReference type="SUPFAM" id="SSF55729">
    <property type="entry name" value="Acyl-CoA N-acyltransferases (Nat)"/>
    <property type="match status" value="1"/>
</dbReference>